<evidence type="ECO:0000256" key="1">
    <source>
        <dbReference type="SAM" id="Phobius"/>
    </source>
</evidence>
<keyword evidence="1" id="KW-0472">Membrane</keyword>
<dbReference type="RefSeq" id="WP_086170060.1">
    <property type="nucleotide sequence ID" value="NZ_MRYD01000075.1"/>
</dbReference>
<keyword evidence="3" id="KW-1185">Reference proteome</keyword>
<gene>
    <name evidence="2" type="ORF">OQI_16165</name>
</gene>
<sequence>MDTTLIAAMVAASVSVTGWAVNHVLTQRAERHRQKHQTQLAHIESQLERLYGPLFFLLHEGTSSFQDFCATLGRHHVFAEGGEISPEDLEAWLFWVDNDFMPRNTAIQELLASNAHLIEGSRMPDSYIRFIDHHNSWRVSHLRWKEEGVPYIWRAKQNWPVSFERDVISTYEELKKRQAELSGILTGGQ</sequence>
<evidence type="ECO:0008006" key="4">
    <source>
        <dbReference type="Google" id="ProtNLM"/>
    </source>
</evidence>
<evidence type="ECO:0000313" key="3">
    <source>
        <dbReference type="Proteomes" id="UP000194266"/>
    </source>
</evidence>
<evidence type="ECO:0000313" key="2">
    <source>
        <dbReference type="EMBL" id="OSZ59477.1"/>
    </source>
</evidence>
<dbReference type="EMBL" id="MRYD01000075">
    <property type="protein sequence ID" value="OSZ59477.1"/>
    <property type="molecule type" value="Genomic_DNA"/>
</dbReference>
<keyword evidence="1" id="KW-0812">Transmembrane</keyword>
<feature type="transmembrane region" description="Helical" evidence="1">
    <location>
        <begin position="6"/>
        <end position="25"/>
    </location>
</feature>
<dbReference type="Proteomes" id="UP000194266">
    <property type="component" value="Unassembled WGS sequence"/>
</dbReference>
<proteinExistence type="predicted"/>
<reference evidence="2 3" key="1">
    <citation type="submission" date="2016-12" db="EMBL/GenBank/DDBJ databases">
        <title>Genome Mining:The Detection of Biosynthetic Gene Clusters to Aid in the Expression of Curamycin A produced by Streptomyces sp. strain CZA14.</title>
        <authorList>
            <person name="Durrell K.A."/>
            <person name="Kirby B.M."/>
            <person name="Khan W."/>
            <person name="Mthethwa T."/>
            <person name="Le Roes-Hill M."/>
        </authorList>
    </citation>
    <scope>NUCLEOTIDE SEQUENCE [LARGE SCALE GENOMIC DNA]</scope>
    <source>
        <strain evidence="2 3">CZA14</strain>
    </source>
</reference>
<accession>A0ABX3YI22</accession>
<protein>
    <recommendedName>
        <fullName evidence="4">DUF4760 domain-containing protein</fullName>
    </recommendedName>
</protein>
<name>A0ABX3YI22_9ACTN</name>
<keyword evidence="1" id="KW-1133">Transmembrane helix</keyword>
<organism evidence="2 3">
    <name type="scientific">Streptomyces pharetrae CZA14</name>
    <dbReference type="NCBI Taxonomy" id="1144883"/>
    <lineage>
        <taxon>Bacteria</taxon>
        <taxon>Bacillati</taxon>
        <taxon>Actinomycetota</taxon>
        <taxon>Actinomycetes</taxon>
        <taxon>Kitasatosporales</taxon>
        <taxon>Streptomycetaceae</taxon>
        <taxon>Streptomyces</taxon>
    </lineage>
</organism>
<comment type="caution">
    <text evidence="2">The sequence shown here is derived from an EMBL/GenBank/DDBJ whole genome shotgun (WGS) entry which is preliminary data.</text>
</comment>